<name>A0A832LWT9_9BACT</name>
<dbReference type="Gene3D" id="3.40.50.1580">
    <property type="entry name" value="Nucleoside phosphorylase domain"/>
    <property type="match status" value="1"/>
</dbReference>
<evidence type="ECO:0000256" key="5">
    <source>
        <dbReference type="PIRNR" id="PIRNR000477"/>
    </source>
</evidence>
<dbReference type="InterPro" id="IPR011270">
    <property type="entry name" value="Pur_Nuc_Pase_Ino/Guo-sp"/>
</dbReference>
<comment type="function">
    <text evidence="5">The purine nucleoside phosphorylases catalyze the phosphorolytic breakdown of the N-glycosidic bond in the beta-(deoxy)ribonucleoside molecules, with the formation of the corresponding free purine bases and pentose-1-phosphate.</text>
</comment>
<dbReference type="AlphaFoldDB" id="A0A832LWT9"/>
<evidence type="ECO:0000259" key="6">
    <source>
        <dbReference type="Pfam" id="PF01048"/>
    </source>
</evidence>
<dbReference type="GO" id="GO:0005737">
    <property type="term" value="C:cytoplasm"/>
    <property type="evidence" value="ECO:0007669"/>
    <property type="project" value="TreeGrafter"/>
</dbReference>
<dbReference type="EMBL" id="DSZU01000123">
    <property type="protein sequence ID" value="HGV55779.1"/>
    <property type="molecule type" value="Genomic_DNA"/>
</dbReference>
<dbReference type="NCBIfam" id="NF006054">
    <property type="entry name" value="PRK08202.1"/>
    <property type="match status" value="1"/>
</dbReference>
<evidence type="ECO:0000256" key="4">
    <source>
        <dbReference type="ARBA" id="ARBA00022679"/>
    </source>
</evidence>
<dbReference type="InterPro" id="IPR035994">
    <property type="entry name" value="Nucleoside_phosphorylase_sf"/>
</dbReference>
<keyword evidence="4 5" id="KW-0808">Transferase</keyword>
<comment type="pathway">
    <text evidence="1 5">Purine metabolism; purine nucleoside salvage.</text>
</comment>
<dbReference type="PIRSF" id="PIRSF000477">
    <property type="entry name" value="PurNPase"/>
    <property type="match status" value="1"/>
</dbReference>
<evidence type="ECO:0000256" key="3">
    <source>
        <dbReference type="ARBA" id="ARBA00022676"/>
    </source>
</evidence>
<dbReference type="InterPro" id="IPR011268">
    <property type="entry name" value="Purine_phosphorylase"/>
</dbReference>
<comment type="caution">
    <text evidence="7">The sequence shown here is derived from an EMBL/GenBank/DDBJ whole genome shotgun (WGS) entry which is preliminary data.</text>
</comment>
<dbReference type="NCBIfam" id="TIGR01700">
    <property type="entry name" value="PNPH"/>
    <property type="match status" value="1"/>
</dbReference>
<keyword evidence="3 5" id="KW-0328">Glycosyltransferase</keyword>
<sequence>MNWEGLSLPLFWEKKVEDQYYKKVIEAFEFLQKYSPFTPEIVLTLGTGLSNLAEKVQKRAVFPYGVIPHFPLSTVETHVGELIFGELAGKKLALLRGRVHYYEGYTAKEVVFPLRVLSLFKPKIYIVSNAAGGLNLSFKAGDLMLIKDHINLIPDNPLRGRNVEEWGPRFPDMSQAYAPELRELFKEVAKQLGEEVREGVYVGVPGPSLETPAETRFLRQIGADAVGMSTVLEVIAAVHAGLKVLGISVIANVNDPDNFRPILFEEVVEVSQAAEHRLSLLVENFLRRL</sequence>
<dbReference type="PANTHER" id="PTHR11904">
    <property type="entry name" value="METHYLTHIOADENOSINE/PURINE NUCLEOSIDE PHOSPHORYLASE"/>
    <property type="match status" value="1"/>
</dbReference>
<dbReference type="NCBIfam" id="TIGR01697">
    <property type="entry name" value="PNPH-PUNA-XAPA"/>
    <property type="match status" value="1"/>
</dbReference>
<evidence type="ECO:0000313" key="7">
    <source>
        <dbReference type="EMBL" id="HGV55779.1"/>
    </source>
</evidence>
<evidence type="ECO:0000256" key="2">
    <source>
        <dbReference type="ARBA" id="ARBA00006751"/>
    </source>
</evidence>
<dbReference type="GO" id="GO:0004731">
    <property type="term" value="F:purine-nucleoside phosphorylase activity"/>
    <property type="evidence" value="ECO:0007669"/>
    <property type="project" value="UniProtKB-EC"/>
</dbReference>
<dbReference type="Pfam" id="PF01048">
    <property type="entry name" value="PNP_UDP_1"/>
    <property type="match status" value="1"/>
</dbReference>
<dbReference type="UniPathway" id="UPA00606"/>
<dbReference type="InterPro" id="IPR000845">
    <property type="entry name" value="Nucleoside_phosphorylase_d"/>
</dbReference>
<proteinExistence type="inferred from homology"/>
<dbReference type="EC" id="2.4.2.1" evidence="5"/>
<comment type="similarity">
    <text evidence="2 5">Belongs to the PNP/MTAP phosphorylase family.</text>
</comment>
<evidence type="ECO:0000256" key="1">
    <source>
        <dbReference type="ARBA" id="ARBA00005058"/>
    </source>
</evidence>
<organism evidence="7">
    <name type="scientific">Caldimicrobium thiodismutans</name>
    <dbReference type="NCBI Taxonomy" id="1653476"/>
    <lineage>
        <taxon>Bacteria</taxon>
        <taxon>Pseudomonadati</taxon>
        <taxon>Thermodesulfobacteriota</taxon>
        <taxon>Thermodesulfobacteria</taxon>
        <taxon>Thermodesulfobacteriales</taxon>
        <taxon>Thermodesulfobacteriaceae</taxon>
        <taxon>Caldimicrobium</taxon>
    </lineage>
</organism>
<feature type="domain" description="Nucleoside phosphorylase" evidence="6">
    <location>
        <begin position="41"/>
        <end position="287"/>
    </location>
</feature>
<gene>
    <name evidence="7" type="ORF">ENT73_06860</name>
</gene>
<dbReference type="CDD" id="cd09009">
    <property type="entry name" value="PNP-EcPNPII_like"/>
    <property type="match status" value="1"/>
</dbReference>
<protein>
    <recommendedName>
        <fullName evidence="5">Purine nucleoside phosphorylase</fullName>
        <ecNumber evidence="5">2.4.2.1</ecNumber>
    </recommendedName>
    <alternativeName>
        <fullName evidence="5">Inosine-guanosine phosphorylase</fullName>
    </alternativeName>
</protein>
<dbReference type="SUPFAM" id="SSF53167">
    <property type="entry name" value="Purine and uridine phosphorylases"/>
    <property type="match status" value="1"/>
</dbReference>
<dbReference type="GO" id="GO:0009116">
    <property type="term" value="P:nucleoside metabolic process"/>
    <property type="evidence" value="ECO:0007669"/>
    <property type="project" value="InterPro"/>
</dbReference>
<dbReference type="PANTHER" id="PTHR11904:SF9">
    <property type="entry name" value="PURINE NUCLEOSIDE PHOSPHORYLASE-RELATED"/>
    <property type="match status" value="1"/>
</dbReference>
<accession>A0A832LWT9</accession>
<reference evidence="7" key="1">
    <citation type="journal article" date="2020" name="mSystems">
        <title>Genome- and Community-Level Interaction Insights into Carbon Utilization and Element Cycling Functions of Hydrothermarchaeota in Hydrothermal Sediment.</title>
        <authorList>
            <person name="Zhou Z."/>
            <person name="Liu Y."/>
            <person name="Xu W."/>
            <person name="Pan J."/>
            <person name="Luo Z.H."/>
            <person name="Li M."/>
        </authorList>
    </citation>
    <scope>NUCLEOTIDE SEQUENCE [LARGE SCALE GENOMIC DNA]</scope>
    <source>
        <strain evidence="7">SpSt-605</strain>
    </source>
</reference>